<feature type="non-terminal residue" evidence="2">
    <location>
        <position position="209"/>
    </location>
</feature>
<feature type="compositionally biased region" description="Basic and acidic residues" evidence="1">
    <location>
        <begin position="1"/>
        <end position="11"/>
    </location>
</feature>
<dbReference type="EMBL" id="AUZZ01000276">
    <property type="protein sequence ID" value="EQD68627.1"/>
    <property type="molecule type" value="Genomic_DNA"/>
</dbReference>
<comment type="caution">
    <text evidence="2">The sequence shown here is derived from an EMBL/GenBank/DDBJ whole genome shotgun (WGS) entry which is preliminary data.</text>
</comment>
<sequence>MERWCHSDRHPGRQAVHSSRWHRDTRGACRYRGRKGKDPDGRAHTREVKLGVVFTQTTTDDNGFPIRDPLSSSYVATLEPVEHFGTLIYAEARRRGSAKATEVVILGDGATWIWNLAKLHFPGATHIVDLYHAREHLGDLAKLLAPELGDERASWLAKRKDELDDGDIPAILAAGRALDIPANKAKDLDTALGYFENNAARMAYKTFGL</sequence>
<feature type="region of interest" description="Disordered" evidence="1">
    <location>
        <begin position="1"/>
        <end position="21"/>
    </location>
</feature>
<evidence type="ECO:0000256" key="1">
    <source>
        <dbReference type="SAM" id="MobiDB-lite"/>
    </source>
</evidence>
<evidence type="ECO:0008006" key="3">
    <source>
        <dbReference type="Google" id="ProtNLM"/>
    </source>
</evidence>
<protein>
    <recommendedName>
        <fullName evidence="3">ISKra4 family transposase</fullName>
    </recommendedName>
</protein>
<dbReference type="AlphaFoldDB" id="T1BG62"/>
<name>T1BG62_9ZZZZ</name>
<organism evidence="2">
    <name type="scientific">mine drainage metagenome</name>
    <dbReference type="NCBI Taxonomy" id="410659"/>
    <lineage>
        <taxon>unclassified sequences</taxon>
        <taxon>metagenomes</taxon>
        <taxon>ecological metagenomes</taxon>
    </lineage>
</organism>
<reference evidence="2" key="2">
    <citation type="journal article" date="2014" name="ISME J.">
        <title>Microbial stratification in low pH oxic and suboxic macroscopic growths along an acid mine drainage.</title>
        <authorList>
            <person name="Mendez-Garcia C."/>
            <person name="Mesa V."/>
            <person name="Sprenger R.R."/>
            <person name="Richter M."/>
            <person name="Diez M.S."/>
            <person name="Solano J."/>
            <person name="Bargiela R."/>
            <person name="Golyshina O.V."/>
            <person name="Manteca A."/>
            <person name="Ramos J.L."/>
            <person name="Gallego J.R."/>
            <person name="Llorente I."/>
            <person name="Martins Dos Santos V.A."/>
            <person name="Jensen O.N."/>
            <person name="Pelaez A.I."/>
            <person name="Sanchez J."/>
            <person name="Ferrer M."/>
        </authorList>
    </citation>
    <scope>NUCLEOTIDE SEQUENCE</scope>
</reference>
<gene>
    <name evidence="2" type="ORF">B2A_00350</name>
</gene>
<proteinExistence type="predicted"/>
<evidence type="ECO:0000313" key="2">
    <source>
        <dbReference type="EMBL" id="EQD68627.1"/>
    </source>
</evidence>
<accession>T1BG62</accession>
<reference evidence="2" key="1">
    <citation type="submission" date="2013-08" db="EMBL/GenBank/DDBJ databases">
        <authorList>
            <person name="Mendez C."/>
            <person name="Richter M."/>
            <person name="Ferrer M."/>
            <person name="Sanchez J."/>
        </authorList>
    </citation>
    <scope>NUCLEOTIDE SEQUENCE</scope>
</reference>